<accession>A0A2S4PX63</accession>
<evidence type="ECO:0000256" key="8">
    <source>
        <dbReference type="ARBA" id="ARBA00023242"/>
    </source>
</evidence>
<dbReference type="OrthoDB" id="4310724at2759"/>
<dbReference type="InterPro" id="IPR000629">
    <property type="entry name" value="RNA-helicase_DEAD-box_CS"/>
</dbReference>
<keyword evidence="3 10" id="KW-0547">Nucleotide-binding</keyword>
<dbReference type="InterPro" id="IPR011545">
    <property type="entry name" value="DEAD/DEAH_box_helicase_dom"/>
</dbReference>
<dbReference type="Proteomes" id="UP000237438">
    <property type="component" value="Unassembled WGS sequence"/>
</dbReference>
<evidence type="ECO:0000256" key="5">
    <source>
        <dbReference type="ARBA" id="ARBA00022806"/>
    </source>
</evidence>
<evidence type="ECO:0000256" key="3">
    <source>
        <dbReference type="ARBA" id="ARBA00022741"/>
    </source>
</evidence>
<dbReference type="EMBL" id="PEDP01000288">
    <property type="protein sequence ID" value="POS86616.1"/>
    <property type="molecule type" value="Genomic_DNA"/>
</dbReference>
<dbReference type="GO" id="GO:0005524">
    <property type="term" value="F:ATP binding"/>
    <property type="evidence" value="ECO:0007669"/>
    <property type="project" value="UniProtKB-UniRule"/>
</dbReference>
<comment type="catalytic activity">
    <reaction evidence="11">
        <text>ATP + H2O = ADP + phosphate + H(+)</text>
        <dbReference type="Rhea" id="RHEA:13065"/>
        <dbReference type="ChEBI" id="CHEBI:15377"/>
        <dbReference type="ChEBI" id="CHEBI:15378"/>
        <dbReference type="ChEBI" id="CHEBI:30616"/>
        <dbReference type="ChEBI" id="CHEBI:43474"/>
        <dbReference type="ChEBI" id="CHEBI:456216"/>
        <dbReference type="EC" id="3.6.4.13"/>
    </reaction>
</comment>
<keyword evidence="2" id="KW-0698">rRNA processing</keyword>
<feature type="short sequence motif" description="Q motif" evidence="9">
    <location>
        <begin position="165"/>
        <end position="193"/>
    </location>
</feature>
<dbReference type="GO" id="GO:0003723">
    <property type="term" value="F:RNA binding"/>
    <property type="evidence" value="ECO:0007669"/>
    <property type="project" value="UniProtKB-UniRule"/>
</dbReference>
<comment type="function">
    <text evidence="11">RNA helicase.</text>
</comment>
<dbReference type="InterPro" id="IPR027417">
    <property type="entry name" value="P-loop_NTPase"/>
</dbReference>
<dbReference type="PROSITE" id="PS51195">
    <property type="entry name" value="Q_MOTIF"/>
    <property type="match status" value="1"/>
</dbReference>
<evidence type="ECO:0000259" key="15">
    <source>
        <dbReference type="PROSITE" id="PS51195"/>
    </source>
</evidence>
<keyword evidence="8" id="KW-0539">Nucleus</keyword>
<dbReference type="GO" id="GO:0016787">
    <property type="term" value="F:hydrolase activity"/>
    <property type="evidence" value="ECO:0007669"/>
    <property type="project" value="UniProtKB-KW"/>
</dbReference>
<comment type="similarity">
    <text evidence="10">Belongs to the DEAD box helicase family.</text>
</comment>
<dbReference type="EC" id="3.6.4.13" evidence="11"/>
<dbReference type="PROSITE" id="PS00039">
    <property type="entry name" value="DEAD_ATP_HELICASE"/>
    <property type="match status" value="1"/>
</dbReference>
<dbReference type="InterPro" id="IPR014001">
    <property type="entry name" value="Helicase_ATP-bd"/>
</dbReference>
<feature type="domain" description="Helicase ATP-binding" evidence="13">
    <location>
        <begin position="196"/>
        <end position="393"/>
    </location>
</feature>
<keyword evidence="6 10" id="KW-0067">ATP-binding</keyword>
<dbReference type="PANTHER" id="PTHR24031">
    <property type="entry name" value="RNA HELICASE"/>
    <property type="match status" value="1"/>
</dbReference>
<gene>
    <name evidence="16" type="ORF">EPUL_000592</name>
</gene>
<evidence type="ECO:0000256" key="7">
    <source>
        <dbReference type="ARBA" id="ARBA00022884"/>
    </source>
</evidence>
<dbReference type="GO" id="GO:0003724">
    <property type="term" value="F:RNA helicase activity"/>
    <property type="evidence" value="ECO:0007669"/>
    <property type="project" value="UniProtKB-EC"/>
</dbReference>
<dbReference type="GO" id="GO:0005730">
    <property type="term" value="C:nucleolus"/>
    <property type="evidence" value="ECO:0007669"/>
    <property type="project" value="UniProtKB-SubCell"/>
</dbReference>
<dbReference type="SMART" id="SM00490">
    <property type="entry name" value="HELICc"/>
    <property type="match status" value="1"/>
</dbReference>
<comment type="caution">
    <text evidence="16">The sequence shown here is derived from an EMBL/GenBank/DDBJ whole genome shotgun (WGS) entry which is preliminary data.</text>
</comment>
<organism evidence="16 17">
    <name type="scientific">Erysiphe pulchra</name>
    <dbReference type="NCBI Taxonomy" id="225359"/>
    <lineage>
        <taxon>Eukaryota</taxon>
        <taxon>Fungi</taxon>
        <taxon>Dikarya</taxon>
        <taxon>Ascomycota</taxon>
        <taxon>Pezizomycotina</taxon>
        <taxon>Leotiomycetes</taxon>
        <taxon>Erysiphales</taxon>
        <taxon>Erysiphaceae</taxon>
        <taxon>Erysiphe</taxon>
    </lineage>
</organism>
<evidence type="ECO:0000259" key="13">
    <source>
        <dbReference type="PROSITE" id="PS51192"/>
    </source>
</evidence>
<evidence type="ECO:0000256" key="4">
    <source>
        <dbReference type="ARBA" id="ARBA00022801"/>
    </source>
</evidence>
<evidence type="ECO:0000256" key="1">
    <source>
        <dbReference type="ARBA" id="ARBA00004604"/>
    </source>
</evidence>
<keyword evidence="17" id="KW-1185">Reference proteome</keyword>
<evidence type="ECO:0000256" key="10">
    <source>
        <dbReference type="RuleBase" id="RU000492"/>
    </source>
</evidence>
<dbReference type="CDD" id="cd18787">
    <property type="entry name" value="SF2_C_DEAD"/>
    <property type="match status" value="1"/>
</dbReference>
<dbReference type="AlphaFoldDB" id="A0A2S4PX63"/>
<evidence type="ECO:0000313" key="17">
    <source>
        <dbReference type="Proteomes" id="UP000237438"/>
    </source>
</evidence>
<name>A0A2S4PX63_9PEZI</name>
<dbReference type="CDD" id="cd17946">
    <property type="entry name" value="DEADc_DDX24"/>
    <property type="match status" value="1"/>
</dbReference>
<proteinExistence type="inferred from homology"/>
<evidence type="ECO:0000256" key="9">
    <source>
        <dbReference type="PROSITE-ProRule" id="PRU00552"/>
    </source>
</evidence>
<keyword evidence="7 11" id="KW-0694">RNA-binding</keyword>
<evidence type="ECO:0000256" key="11">
    <source>
        <dbReference type="RuleBase" id="RU365068"/>
    </source>
</evidence>
<evidence type="ECO:0000256" key="12">
    <source>
        <dbReference type="SAM" id="MobiDB-lite"/>
    </source>
</evidence>
<protein>
    <recommendedName>
        <fullName evidence="11">ATP-dependent RNA helicase</fullName>
        <ecNumber evidence="11">3.6.4.13</ecNumber>
    </recommendedName>
</protein>
<evidence type="ECO:0000313" key="16">
    <source>
        <dbReference type="EMBL" id="POS86616.1"/>
    </source>
</evidence>
<dbReference type="Gene3D" id="3.40.50.300">
    <property type="entry name" value="P-loop containing nucleotide triphosphate hydrolases"/>
    <property type="match status" value="2"/>
</dbReference>
<dbReference type="Pfam" id="PF00270">
    <property type="entry name" value="DEAD"/>
    <property type="match status" value="1"/>
</dbReference>
<evidence type="ECO:0000256" key="6">
    <source>
        <dbReference type="ARBA" id="ARBA00022840"/>
    </source>
</evidence>
<feature type="domain" description="Helicase C-terminal" evidence="14">
    <location>
        <begin position="442"/>
        <end position="594"/>
    </location>
</feature>
<reference evidence="16 17" key="1">
    <citation type="submission" date="2017-10" db="EMBL/GenBank/DDBJ databases">
        <title>Development of genomic resources for the powdery mildew, Erysiphe pulchra.</title>
        <authorList>
            <person name="Wadl P.A."/>
            <person name="Mack B.M."/>
            <person name="Moore G."/>
            <person name="Beltz S.B."/>
        </authorList>
    </citation>
    <scope>NUCLEOTIDE SEQUENCE [LARGE SCALE GENOMIC DNA]</scope>
    <source>
        <strain evidence="16">Cflorida</strain>
    </source>
</reference>
<evidence type="ECO:0000259" key="14">
    <source>
        <dbReference type="PROSITE" id="PS51194"/>
    </source>
</evidence>
<keyword evidence="5 10" id="KW-0347">Helicase</keyword>
<dbReference type="GO" id="GO:0006364">
    <property type="term" value="P:rRNA processing"/>
    <property type="evidence" value="ECO:0007669"/>
    <property type="project" value="UniProtKB-KW"/>
</dbReference>
<feature type="region of interest" description="Disordered" evidence="12">
    <location>
        <begin position="103"/>
        <end position="126"/>
    </location>
</feature>
<dbReference type="PROSITE" id="PS51192">
    <property type="entry name" value="HELICASE_ATP_BIND_1"/>
    <property type="match status" value="1"/>
</dbReference>
<dbReference type="SUPFAM" id="SSF52540">
    <property type="entry name" value="P-loop containing nucleoside triphosphate hydrolases"/>
    <property type="match status" value="1"/>
</dbReference>
<dbReference type="PROSITE" id="PS51194">
    <property type="entry name" value="HELICASE_CTER"/>
    <property type="match status" value="1"/>
</dbReference>
<dbReference type="InterPro" id="IPR014014">
    <property type="entry name" value="RNA_helicase_DEAD_Q_motif"/>
</dbReference>
<dbReference type="STRING" id="225359.A0A2S4PX63"/>
<dbReference type="SMART" id="SM00487">
    <property type="entry name" value="DEXDc"/>
    <property type="match status" value="1"/>
</dbReference>
<feature type="non-terminal residue" evidence="16">
    <location>
        <position position="729"/>
    </location>
</feature>
<comment type="domain">
    <text evidence="11">The Q motif is unique to and characteristic of the DEAD box family of RNA helicases and controls ATP binding and hydrolysis.</text>
</comment>
<evidence type="ECO:0000256" key="2">
    <source>
        <dbReference type="ARBA" id="ARBA00022552"/>
    </source>
</evidence>
<keyword evidence="4 10" id="KW-0378">Hydrolase</keyword>
<sequence>MIVHIKKRTRSTPKLKPLSNKRPKLAAVSKRHVSQDVLPWSEVRMPEKLDDAEGFLGLEEVDDIDVVREGNFVKFITSAANCKVSEDEFLGFSDDEYPNEHVNLESKAPKAKEASKEQTSRKNKIEKDCKNVNGKRKNLKLLDDSLNNHSFKPLSEVSHKEVDVKAWLELNLTSNMFTALSKLGFSKPTLIQSAAIPEILDGHDVIGKASTGSGKTLAFSIPIVESWMESNRDLDDGTRFKQILATALILSPTRELAHQITDHINALCNELPSAPRVVSVTGGLSIQKQQRLLSKADIIIATPGRLLEVVNSCSQTLESIRYIKFLVIDEADRLLSDGHFKEAEEILTLLDSSGNLDENDKTPTSRQTLVFSATFQKTLQQKLAGRSKRNLKEKDDFMEYLMNKLKFREENPKFIDVNPVSQMAENLKEGIVECKGTEKDFYLYALLLQYPNKRTLIFANSIHSVRRLTPMLQNLGLNAQTLHSQMAQKARMRSIERFSSPTSNSSILIATDVAARGLDVKDVQLVIHYHLPRAADIYVHRSGRTARQNSSGTSILICAPEEVIGMRRLIAKVHAQSSISGKESKSKYYMKSLDINRTVVSRLKPRVTLAKKIADSALAKQKSGHDEEWLKNAAEELGVDYDSDAFVAANGGGKGRGSGRRLRQNEERSLTKYELCVMKEELKSLLAHRVNVGISEKYLAGTGSVNVNELLSGVRGDFLGTFDGIMMDS</sequence>
<dbReference type="InterPro" id="IPR001650">
    <property type="entry name" value="Helicase_C-like"/>
</dbReference>
<feature type="domain" description="DEAD-box RNA helicase Q" evidence="15">
    <location>
        <begin position="165"/>
        <end position="193"/>
    </location>
</feature>
<comment type="subcellular location">
    <subcellularLocation>
        <location evidence="1">Nucleus</location>
        <location evidence="1">Nucleolus</location>
    </subcellularLocation>
</comment>
<dbReference type="Pfam" id="PF00271">
    <property type="entry name" value="Helicase_C"/>
    <property type="match status" value="1"/>
</dbReference>